<accession>E1YGT2</accession>
<gene>
    <name evidence="1" type="ORF">N47_F14710</name>
</gene>
<protein>
    <submittedName>
        <fullName evidence="1">Uncharacterized protein</fullName>
    </submittedName>
</protein>
<dbReference type="AlphaFoldDB" id="E1YGT2"/>
<sequence>MPGNSLLNGYIVSYPETAGRIPAEFSGVFSEAKQAIEVNIATSSPLPGKYQIDGLPIKVYFGFPGF</sequence>
<reference evidence="1" key="1">
    <citation type="journal article" date="2011" name="Environ. Microbiol.">
        <title>Genomic insights into the metabolic potential of the polycyclic aromatic hydrocarbon degrading sulfate-reducing Deltaproteobacterium N47.</title>
        <authorList>
            <person name="Bergmann F."/>
            <person name="Selesi D."/>
            <person name="Weinmaier T."/>
            <person name="Tischler P."/>
            <person name="Rattei T."/>
            <person name="Meckenstock R.U."/>
        </authorList>
    </citation>
    <scope>NUCLEOTIDE SEQUENCE</scope>
</reference>
<organism evidence="1">
    <name type="scientific">uncultured Desulfobacterium sp</name>
    <dbReference type="NCBI Taxonomy" id="201089"/>
    <lineage>
        <taxon>Bacteria</taxon>
        <taxon>Pseudomonadati</taxon>
        <taxon>Thermodesulfobacteriota</taxon>
        <taxon>Desulfobacteria</taxon>
        <taxon>Desulfobacterales</taxon>
        <taxon>Desulfobacteriaceae</taxon>
        <taxon>Desulfobacterium</taxon>
        <taxon>environmental samples</taxon>
    </lineage>
</organism>
<dbReference type="EMBL" id="FR695873">
    <property type="protein sequence ID" value="CBX29776.1"/>
    <property type="molecule type" value="Genomic_DNA"/>
</dbReference>
<evidence type="ECO:0000313" key="1">
    <source>
        <dbReference type="EMBL" id="CBX29776.1"/>
    </source>
</evidence>
<proteinExistence type="predicted"/>
<name>E1YGT2_9BACT</name>